<keyword evidence="6" id="KW-1003">Cell membrane</keyword>
<dbReference type="PROSITE" id="PS51012">
    <property type="entry name" value="ABC_TM2"/>
    <property type="match status" value="1"/>
</dbReference>
<dbReference type="InterPro" id="IPR047817">
    <property type="entry name" value="ABC2_TM_bact-type"/>
</dbReference>
<keyword evidence="9" id="KW-1185">Reference proteome</keyword>
<dbReference type="RefSeq" id="WP_189133929.1">
    <property type="nucleotide sequence ID" value="NZ_BMMS01000022.1"/>
</dbReference>
<dbReference type="InterPro" id="IPR000412">
    <property type="entry name" value="ABC_2_transport"/>
</dbReference>
<comment type="subcellular location">
    <subcellularLocation>
        <location evidence="6">Cell membrane</location>
        <topology evidence="6">Multi-pass membrane protein</topology>
    </subcellularLocation>
    <subcellularLocation>
        <location evidence="1">Membrane</location>
        <topology evidence="1">Multi-pass membrane protein</topology>
    </subcellularLocation>
</comment>
<dbReference type="PIRSF" id="PIRSF006648">
    <property type="entry name" value="DrrB"/>
    <property type="match status" value="1"/>
</dbReference>
<evidence type="ECO:0000256" key="6">
    <source>
        <dbReference type="RuleBase" id="RU361157"/>
    </source>
</evidence>
<feature type="transmembrane region" description="Helical" evidence="6">
    <location>
        <begin position="239"/>
        <end position="259"/>
    </location>
</feature>
<dbReference type="InterPro" id="IPR013525">
    <property type="entry name" value="ABC2_TM"/>
</dbReference>
<comment type="caution">
    <text evidence="8">The sequence shown here is derived from an EMBL/GenBank/DDBJ whole genome shotgun (WGS) entry which is preliminary data.</text>
</comment>
<proteinExistence type="inferred from homology"/>
<protein>
    <recommendedName>
        <fullName evidence="6">Transport permease protein</fullName>
    </recommendedName>
</protein>
<dbReference type="Pfam" id="PF01061">
    <property type="entry name" value="ABC2_membrane"/>
    <property type="match status" value="1"/>
</dbReference>
<dbReference type="EMBL" id="BMMS01000022">
    <property type="protein sequence ID" value="GGO94279.1"/>
    <property type="molecule type" value="Genomic_DNA"/>
</dbReference>
<dbReference type="AlphaFoldDB" id="A0A918E0U6"/>
<feature type="transmembrane region" description="Helical" evidence="6">
    <location>
        <begin position="154"/>
        <end position="176"/>
    </location>
</feature>
<feature type="transmembrane region" description="Helical" evidence="6">
    <location>
        <begin position="75"/>
        <end position="93"/>
    </location>
</feature>
<feature type="transmembrane region" description="Helical" evidence="6">
    <location>
        <begin position="123"/>
        <end position="142"/>
    </location>
</feature>
<name>A0A918E0U6_9ACTN</name>
<keyword evidence="3 6" id="KW-1133">Transmembrane helix</keyword>
<keyword evidence="2 6" id="KW-0812">Transmembrane</keyword>
<keyword evidence="4 6" id="KW-0472">Membrane</keyword>
<accession>A0A918E0U6</accession>
<evidence type="ECO:0000256" key="2">
    <source>
        <dbReference type="ARBA" id="ARBA00022692"/>
    </source>
</evidence>
<evidence type="ECO:0000256" key="5">
    <source>
        <dbReference type="ARBA" id="ARBA00023251"/>
    </source>
</evidence>
<feature type="transmembrane region" description="Helical" evidence="6">
    <location>
        <begin position="37"/>
        <end position="55"/>
    </location>
</feature>
<evidence type="ECO:0000313" key="8">
    <source>
        <dbReference type="EMBL" id="GGO94279.1"/>
    </source>
</evidence>
<sequence length="266" mass="28483">MSTTVEHAGAHGYRWWISDAWEMALRNLKHIQRTPDLLMYALIQPVMFIVLFRYVLGGAIDVPGGDYSQFLLPGIFVQMVLFGSVAGTAVGVADDMGRGIMDRFRSMPVSRSAVLVGRTLSEIARNLVAVVVMIAAGLLVGFRFDGDPLPMTAAFALLLAFGYAFSWLAALIGMAVSGAEAAQAGGTVWLFPFTFISSTFVPVSSMPGWLQAYAEHSPVTVLVDTLRAWFGGHDAGSSAWQSLAWTVGVLAVCAPAAVARYRGKSA</sequence>
<evidence type="ECO:0000256" key="1">
    <source>
        <dbReference type="ARBA" id="ARBA00004141"/>
    </source>
</evidence>
<dbReference type="Proteomes" id="UP000641932">
    <property type="component" value="Unassembled WGS sequence"/>
</dbReference>
<dbReference type="PANTHER" id="PTHR43229">
    <property type="entry name" value="NODULATION PROTEIN J"/>
    <property type="match status" value="1"/>
</dbReference>
<evidence type="ECO:0000259" key="7">
    <source>
        <dbReference type="PROSITE" id="PS51012"/>
    </source>
</evidence>
<evidence type="ECO:0000256" key="3">
    <source>
        <dbReference type="ARBA" id="ARBA00022989"/>
    </source>
</evidence>
<dbReference type="InterPro" id="IPR051784">
    <property type="entry name" value="Nod_factor_ABC_transporter"/>
</dbReference>
<evidence type="ECO:0000313" key="9">
    <source>
        <dbReference type="Proteomes" id="UP000641932"/>
    </source>
</evidence>
<keyword evidence="6" id="KW-0813">Transport</keyword>
<organism evidence="8 9">
    <name type="scientific">Wenjunlia tyrosinilytica</name>
    <dbReference type="NCBI Taxonomy" id="1544741"/>
    <lineage>
        <taxon>Bacteria</taxon>
        <taxon>Bacillati</taxon>
        <taxon>Actinomycetota</taxon>
        <taxon>Actinomycetes</taxon>
        <taxon>Kitasatosporales</taxon>
        <taxon>Streptomycetaceae</taxon>
        <taxon>Wenjunlia</taxon>
    </lineage>
</organism>
<dbReference type="GO" id="GO:0140359">
    <property type="term" value="F:ABC-type transporter activity"/>
    <property type="evidence" value="ECO:0007669"/>
    <property type="project" value="InterPro"/>
</dbReference>
<feature type="domain" description="ABC transmembrane type-2" evidence="7">
    <location>
        <begin position="36"/>
        <end position="264"/>
    </location>
</feature>
<dbReference type="PANTHER" id="PTHR43229:SF2">
    <property type="entry name" value="NODULATION PROTEIN J"/>
    <property type="match status" value="1"/>
</dbReference>
<evidence type="ECO:0000256" key="4">
    <source>
        <dbReference type="ARBA" id="ARBA00023136"/>
    </source>
</evidence>
<gene>
    <name evidence="8" type="ORF">GCM10012280_48760</name>
</gene>
<keyword evidence="5" id="KW-0046">Antibiotic resistance</keyword>
<comment type="similarity">
    <text evidence="6">Belongs to the ABC-2 integral membrane protein family.</text>
</comment>
<reference evidence="8" key="2">
    <citation type="submission" date="2020-09" db="EMBL/GenBank/DDBJ databases">
        <authorList>
            <person name="Sun Q."/>
            <person name="Zhou Y."/>
        </authorList>
    </citation>
    <scope>NUCLEOTIDE SEQUENCE</scope>
    <source>
        <strain evidence="8">CGMCC 4.7201</strain>
    </source>
</reference>
<dbReference type="GO" id="GO:0046677">
    <property type="term" value="P:response to antibiotic"/>
    <property type="evidence" value="ECO:0007669"/>
    <property type="project" value="UniProtKB-KW"/>
</dbReference>
<dbReference type="GO" id="GO:0043190">
    <property type="term" value="C:ATP-binding cassette (ABC) transporter complex"/>
    <property type="evidence" value="ECO:0007669"/>
    <property type="project" value="InterPro"/>
</dbReference>
<feature type="transmembrane region" description="Helical" evidence="6">
    <location>
        <begin position="188"/>
        <end position="210"/>
    </location>
</feature>
<reference evidence="8" key="1">
    <citation type="journal article" date="2014" name="Int. J. Syst. Evol. Microbiol.">
        <title>Complete genome sequence of Corynebacterium casei LMG S-19264T (=DSM 44701T), isolated from a smear-ripened cheese.</title>
        <authorList>
            <consortium name="US DOE Joint Genome Institute (JGI-PGF)"/>
            <person name="Walter F."/>
            <person name="Albersmeier A."/>
            <person name="Kalinowski J."/>
            <person name="Ruckert C."/>
        </authorList>
    </citation>
    <scope>NUCLEOTIDE SEQUENCE</scope>
    <source>
        <strain evidence="8">CGMCC 4.7201</strain>
    </source>
</reference>